<evidence type="ECO:0000259" key="9">
    <source>
        <dbReference type="PROSITE" id="PS50893"/>
    </source>
</evidence>
<comment type="similarity">
    <text evidence="2">Belongs to the ABC transporter superfamily.</text>
</comment>
<organism evidence="10 11">
    <name type="scientific">Brevibacterium otitidis</name>
    <dbReference type="NCBI Taxonomy" id="53364"/>
    <lineage>
        <taxon>Bacteria</taxon>
        <taxon>Bacillati</taxon>
        <taxon>Actinomycetota</taxon>
        <taxon>Actinomycetes</taxon>
        <taxon>Micrococcales</taxon>
        <taxon>Brevibacteriaceae</taxon>
        <taxon>Brevibacterium</taxon>
    </lineage>
</organism>
<dbReference type="PANTHER" id="PTHR43297:SF2">
    <property type="entry name" value="DIPEPTIDE TRANSPORT ATP-BINDING PROTEIN DPPD"/>
    <property type="match status" value="1"/>
</dbReference>
<evidence type="ECO:0000313" key="11">
    <source>
        <dbReference type="Proteomes" id="UP001589707"/>
    </source>
</evidence>
<comment type="subcellular location">
    <subcellularLocation>
        <location evidence="1">Cell membrane</location>
        <topology evidence="1">Peripheral membrane protein</topology>
    </subcellularLocation>
</comment>
<feature type="domain" description="ABC transporter" evidence="9">
    <location>
        <begin position="302"/>
        <end position="549"/>
    </location>
</feature>
<proteinExistence type="inferred from homology"/>
<gene>
    <name evidence="10" type="ORF">ACFFN1_05585</name>
</gene>
<dbReference type="PROSITE" id="PS00211">
    <property type="entry name" value="ABC_TRANSPORTER_1"/>
    <property type="match status" value="2"/>
</dbReference>
<keyword evidence="7" id="KW-0472">Membrane</keyword>
<dbReference type="PROSITE" id="PS50893">
    <property type="entry name" value="ABC_TRANSPORTER_2"/>
    <property type="match status" value="2"/>
</dbReference>
<dbReference type="SMART" id="SM00382">
    <property type="entry name" value="AAA"/>
    <property type="match status" value="2"/>
</dbReference>
<dbReference type="PANTHER" id="PTHR43297">
    <property type="entry name" value="OLIGOPEPTIDE TRANSPORT ATP-BINDING PROTEIN APPD"/>
    <property type="match status" value="1"/>
</dbReference>
<evidence type="ECO:0000256" key="4">
    <source>
        <dbReference type="ARBA" id="ARBA00022475"/>
    </source>
</evidence>
<dbReference type="SUPFAM" id="SSF52540">
    <property type="entry name" value="P-loop containing nucleoside triphosphate hydrolases"/>
    <property type="match status" value="2"/>
</dbReference>
<dbReference type="CDD" id="cd03257">
    <property type="entry name" value="ABC_NikE_OppD_transporters"/>
    <property type="match status" value="2"/>
</dbReference>
<keyword evidence="3" id="KW-0813">Transport</keyword>
<comment type="caution">
    <text evidence="10">The sequence shown here is derived from an EMBL/GenBank/DDBJ whole genome shotgun (WGS) entry which is preliminary data.</text>
</comment>
<dbReference type="RefSeq" id="WP_376839411.1">
    <property type="nucleotide sequence ID" value="NZ_JBHMAU010000039.1"/>
</dbReference>
<keyword evidence="5" id="KW-0547">Nucleotide-binding</keyword>
<reference evidence="10 11" key="1">
    <citation type="submission" date="2024-09" db="EMBL/GenBank/DDBJ databases">
        <authorList>
            <person name="Sun Q."/>
            <person name="Mori K."/>
        </authorList>
    </citation>
    <scope>NUCLEOTIDE SEQUENCE [LARGE SCALE GENOMIC DNA]</scope>
    <source>
        <strain evidence="10 11">JCM 11683</strain>
    </source>
</reference>
<dbReference type="Gene3D" id="3.40.50.300">
    <property type="entry name" value="P-loop containing nucleotide triphosphate hydrolases"/>
    <property type="match status" value="2"/>
</dbReference>
<sequence length="560" mass="60106">MSHTPDQAPAPEAVGTSHESAPEAPVLEVSDLTVGVGRNDIVHGVDFAVAKGRTLGIVGESGSGKSLSVLSATGLFEAPGGYVHGSSTLDGEQIVGAPAGLLRSIHGRRIGFVFQDPSTSLNPLMTLEAQLAEGPMKHLGISAAEARERSLTLLTELGLPDPELRLGYYPHQLSGGQKQRVMIAVALACEPDVLIADEPTTALDVTTQAGIIDLVASLQRSRDMAVIWISHDLGVIGQIADDIVVMRAGEIVERGSVADIFERPQHEYTKTLLAVRPLLRTQQDDDAEDAYADREEQGDPLLRIEDLTVDFEVSSPTGKRTITAVKNASLDVYRGRTLGIVGESGSGKSTIANVLTGVVEAASGDARMSGDPVLGLTGADLKTMRRRIAMVFQDPFAALDPRMTVQRSIAEPLMAHNLVPRRQRRQRCAQLLEQVGLDASFIERYPHELSGGQRQRVCIARALAVDPELLILDESTASLDVSIQAQVLDLLAELQDEHGFGYIFIGHDLAVVEQVSDTVAVMKDGEVVEYGTAEQILRDPQTDYTQQLIDAVPPAEPVRA</sequence>
<evidence type="ECO:0000256" key="2">
    <source>
        <dbReference type="ARBA" id="ARBA00005417"/>
    </source>
</evidence>
<feature type="region of interest" description="Disordered" evidence="8">
    <location>
        <begin position="1"/>
        <end position="24"/>
    </location>
</feature>
<keyword evidence="6 10" id="KW-0067">ATP-binding</keyword>
<evidence type="ECO:0000256" key="6">
    <source>
        <dbReference type="ARBA" id="ARBA00022840"/>
    </source>
</evidence>
<dbReference type="Pfam" id="PF00005">
    <property type="entry name" value="ABC_tran"/>
    <property type="match status" value="2"/>
</dbReference>
<name>A0ABV5X097_9MICO</name>
<evidence type="ECO:0000313" key="10">
    <source>
        <dbReference type="EMBL" id="MFB9775885.1"/>
    </source>
</evidence>
<dbReference type="InterPro" id="IPR013563">
    <property type="entry name" value="Oligopep_ABC_C"/>
</dbReference>
<dbReference type="GO" id="GO:0005524">
    <property type="term" value="F:ATP binding"/>
    <property type="evidence" value="ECO:0007669"/>
    <property type="project" value="UniProtKB-KW"/>
</dbReference>
<keyword evidence="11" id="KW-1185">Reference proteome</keyword>
<dbReference type="NCBIfam" id="NF007739">
    <property type="entry name" value="PRK10419.1"/>
    <property type="match status" value="2"/>
</dbReference>
<evidence type="ECO:0000256" key="8">
    <source>
        <dbReference type="SAM" id="MobiDB-lite"/>
    </source>
</evidence>
<dbReference type="Proteomes" id="UP001589707">
    <property type="component" value="Unassembled WGS sequence"/>
</dbReference>
<dbReference type="NCBIfam" id="NF008453">
    <property type="entry name" value="PRK11308.1"/>
    <property type="match status" value="2"/>
</dbReference>
<dbReference type="InterPro" id="IPR003439">
    <property type="entry name" value="ABC_transporter-like_ATP-bd"/>
</dbReference>
<evidence type="ECO:0000256" key="7">
    <source>
        <dbReference type="ARBA" id="ARBA00023136"/>
    </source>
</evidence>
<feature type="domain" description="ABC transporter" evidence="9">
    <location>
        <begin position="27"/>
        <end position="273"/>
    </location>
</feature>
<dbReference type="InterPro" id="IPR017871">
    <property type="entry name" value="ABC_transporter-like_CS"/>
</dbReference>
<evidence type="ECO:0000256" key="5">
    <source>
        <dbReference type="ARBA" id="ARBA00022741"/>
    </source>
</evidence>
<keyword evidence="4" id="KW-1003">Cell membrane</keyword>
<evidence type="ECO:0000256" key="3">
    <source>
        <dbReference type="ARBA" id="ARBA00022448"/>
    </source>
</evidence>
<evidence type="ECO:0000256" key="1">
    <source>
        <dbReference type="ARBA" id="ARBA00004202"/>
    </source>
</evidence>
<protein>
    <submittedName>
        <fullName evidence="10">Dipeptide ABC transporter ATP-binding protein</fullName>
    </submittedName>
</protein>
<dbReference type="InterPro" id="IPR050388">
    <property type="entry name" value="ABC_Ni/Peptide_Import"/>
</dbReference>
<dbReference type="InterPro" id="IPR003593">
    <property type="entry name" value="AAA+_ATPase"/>
</dbReference>
<accession>A0ABV5X097</accession>
<dbReference type="Pfam" id="PF08352">
    <property type="entry name" value="oligo_HPY"/>
    <property type="match status" value="2"/>
</dbReference>
<dbReference type="EMBL" id="JBHMAU010000039">
    <property type="protein sequence ID" value="MFB9775885.1"/>
    <property type="molecule type" value="Genomic_DNA"/>
</dbReference>
<dbReference type="InterPro" id="IPR027417">
    <property type="entry name" value="P-loop_NTPase"/>
</dbReference>